<evidence type="ECO:0000313" key="2">
    <source>
        <dbReference type="Proteomes" id="UP001157961"/>
    </source>
</evidence>
<proteinExistence type="predicted"/>
<dbReference type="RefSeq" id="WP_283428086.1">
    <property type="nucleotide sequence ID" value="NZ_FXTY01000019.1"/>
</dbReference>
<dbReference type="EMBL" id="FXTY01000019">
    <property type="protein sequence ID" value="SMP36747.1"/>
    <property type="molecule type" value="Genomic_DNA"/>
</dbReference>
<gene>
    <name evidence="1" type="ORF">SAMN06265373_1193</name>
</gene>
<comment type="caution">
    <text evidence="1">The sequence shown here is derived from an EMBL/GenBank/DDBJ whole genome shotgun (WGS) entry which is preliminary data.</text>
</comment>
<reference evidence="1 2" key="1">
    <citation type="submission" date="2017-05" db="EMBL/GenBank/DDBJ databases">
        <authorList>
            <person name="Varghese N."/>
            <person name="Submissions S."/>
        </authorList>
    </citation>
    <scope>NUCLEOTIDE SEQUENCE [LARGE SCALE GENOMIC DNA]</scope>
    <source>
        <strain evidence="1 2">DSM 29734</strain>
    </source>
</reference>
<evidence type="ECO:0000313" key="1">
    <source>
        <dbReference type="EMBL" id="SMP36747.1"/>
    </source>
</evidence>
<organism evidence="1 2">
    <name type="scientific">Shimia sagamensis</name>
    <dbReference type="NCBI Taxonomy" id="1566352"/>
    <lineage>
        <taxon>Bacteria</taxon>
        <taxon>Pseudomonadati</taxon>
        <taxon>Pseudomonadota</taxon>
        <taxon>Alphaproteobacteria</taxon>
        <taxon>Rhodobacterales</taxon>
        <taxon>Roseobacteraceae</taxon>
    </lineage>
</organism>
<accession>A0ABY1PLD9</accession>
<sequence length="65" mass="7285">MAHLVLKEGDVVIIRAGEDWPEHLFRVDEVFEDVVTGYSITGPLQGEYGEPDFDLILSVHSRATD</sequence>
<dbReference type="Proteomes" id="UP001157961">
    <property type="component" value="Unassembled WGS sequence"/>
</dbReference>
<name>A0ABY1PLD9_9RHOB</name>
<protein>
    <submittedName>
        <fullName evidence="1">Uncharacterized protein</fullName>
    </submittedName>
</protein>
<keyword evidence="2" id="KW-1185">Reference proteome</keyword>